<comment type="catalytic activity">
    <reaction evidence="7">
        <text>L-threonyl-[protein] + ATP = O-phospho-L-threonyl-[protein] + ADP + H(+)</text>
        <dbReference type="Rhea" id="RHEA:46608"/>
        <dbReference type="Rhea" id="RHEA-COMP:11060"/>
        <dbReference type="Rhea" id="RHEA-COMP:11605"/>
        <dbReference type="ChEBI" id="CHEBI:15378"/>
        <dbReference type="ChEBI" id="CHEBI:30013"/>
        <dbReference type="ChEBI" id="CHEBI:30616"/>
        <dbReference type="ChEBI" id="CHEBI:61977"/>
        <dbReference type="ChEBI" id="CHEBI:456216"/>
        <dbReference type="EC" id="2.7.11.1"/>
    </reaction>
</comment>
<proteinExistence type="predicted"/>
<keyword evidence="2 11" id="KW-0723">Serine/threonine-protein kinase</keyword>
<dbReference type="SMART" id="SM00220">
    <property type="entry name" value="S_TKc"/>
    <property type="match status" value="1"/>
</dbReference>
<reference evidence="12" key="1">
    <citation type="submission" date="2012-06" db="EMBL/GenBank/DDBJ databases">
        <title>The genome sequence of Coniosporium apollinis CBS 100218.</title>
        <authorList>
            <consortium name="The Broad Institute Genome Sequencing Platform"/>
            <person name="Cuomo C."/>
            <person name="Gorbushina A."/>
            <person name="Noack S."/>
            <person name="Walker B."/>
            <person name="Young S.K."/>
            <person name="Zeng Q."/>
            <person name="Gargeya S."/>
            <person name="Fitzgerald M."/>
            <person name="Haas B."/>
            <person name="Abouelleil A."/>
            <person name="Alvarado L."/>
            <person name="Arachchi H.M."/>
            <person name="Berlin A.M."/>
            <person name="Chapman S.B."/>
            <person name="Goldberg J."/>
            <person name="Griggs A."/>
            <person name="Gujja S."/>
            <person name="Hansen M."/>
            <person name="Howarth C."/>
            <person name="Imamovic A."/>
            <person name="Larimer J."/>
            <person name="McCowan C."/>
            <person name="Montmayeur A."/>
            <person name="Murphy C."/>
            <person name="Neiman D."/>
            <person name="Pearson M."/>
            <person name="Priest M."/>
            <person name="Roberts A."/>
            <person name="Saif S."/>
            <person name="Shea T."/>
            <person name="Sisk P."/>
            <person name="Sykes S."/>
            <person name="Wortman J."/>
            <person name="Nusbaum C."/>
            <person name="Birren B."/>
        </authorList>
    </citation>
    <scope>NUCLEOTIDE SEQUENCE [LARGE SCALE GENOMIC DNA]</scope>
    <source>
        <strain evidence="12">CBS 100218</strain>
    </source>
</reference>
<dbReference type="RefSeq" id="XP_007782509.1">
    <property type="nucleotide sequence ID" value="XM_007784319.1"/>
</dbReference>
<evidence type="ECO:0000256" key="7">
    <source>
        <dbReference type="ARBA" id="ARBA00047899"/>
    </source>
</evidence>
<feature type="compositionally biased region" description="Pro residues" evidence="9">
    <location>
        <begin position="14"/>
        <end position="37"/>
    </location>
</feature>
<evidence type="ECO:0000256" key="5">
    <source>
        <dbReference type="ARBA" id="ARBA00022777"/>
    </source>
</evidence>
<dbReference type="GO" id="GO:0005524">
    <property type="term" value="F:ATP binding"/>
    <property type="evidence" value="ECO:0007669"/>
    <property type="project" value="UniProtKB-KW"/>
</dbReference>
<organism evidence="11 12">
    <name type="scientific">Coniosporium apollinis (strain CBS 100218)</name>
    <name type="common">Rock-inhabiting black yeast</name>
    <dbReference type="NCBI Taxonomy" id="1168221"/>
    <lineage>
        <taxon>Eukaryota</taxon>
        <taxon>Fungi</taxon>
        <taxon>Dikarya</taxon>
        <taxon>Ascomycota</taxon>
        <taxon>Pezizomycotina</taxon>
        <taxon>Dothideomycetes</taxon>
        <taxon>Dothideomycetes incertae sedis</taxon>
        <taxon>Coniosporium</taxon>
    </lineage>
</organism>
<dbReference type="GO" id="GO:0005634">
    <property type="term" value="C:nucleus"/>
    <property type="evidence" value="ECO:0007669"/>
    <property type="project" value="TreeGrafter"/>
</dbReference>
<evidence type="ECO:0000256" key="6">
    <source>
        <dbReference type="ARBA" id="ARBA00022840"/>
    </source>
</evidence>
<dbReference type="OrthoDB" id="310217at2759"/>
<gene>
    <name evidence="11" type="ORF">W97_06445</name>
</gene>
<evidence type="ECO:0000256" key="1">
    <source>
        <dbReference type="ARBA" id="ARBA00012513"/>
    </source>
</evidence>
<dbReference type="EMBL" id="JH767585">
    <property type="protein sequence ID" value="EON67192.1"/>
    <property type="molecule type" value="Genomic_DNA"/>
</dbReference>
<dbReference type="EC" id="2.7.11.1" evidence="1"/>
<dbReference type="InterPro" id="IPR050660">
    <property type="entry name" value="NEK_Ser/Thr_kinase"/>
</dbReference>
<keyword evidence="5 11" id="KW-0418">Kinase</keyword>
<dbReference type="PROSITE" id="PS50011">
    <property type="entry name" value="PROTEIN_KINASE_DOM"/>
    <property type="match status" value="1"/>
</dbReference>
<evidence type="ECO:0000256" key="8">
    <source>
        <dbReference type="ARBA" id="ARBA00048679"/>
    </source>
</evidence>
<keyword evidence="3" id="KW-0808">Transferase</keyword>
<dbReference type="SUPFAM" id="SSF56112">
    <property type="entry name" value="Protein kinase-like (PK-like)"/>
    <property type="match status" value="1"/>
</dbReference>
<dbReference type="InterPro" id="IPR008271">
    <property type="entry name" value="Ser/Thr_kinase_AS"/>
</dbReference>
<feature type="region of interest" description="Disordered" evidence="9">
    <location>
        <begin position="1"/>
        <end position="51"/>
    </location>
</feature>
<keyword evidence="6" id="KW-0067">ATP-binding</keyword>
<dbReference type="eggNOG" id="KOG0591">
    <property type="taxonomic scope" value="Eukaryota"/>
</dbReference>
<dbReference type="Proteomes" id="UP000016924">
    <property type="component" value="Unassembled WGS sequence"/>
</dbReference>
<evidence type="ECO:0000256" key="2">
    <source>
        <dbReference type="ARBA" id="ARBA00022527"/>
    </source>
</evidence>
<evidence type="ECO:0000256" key="4">
    <source>
        <dbReference type="ARBA" id="ARBA00022741"/>
    </source>
</evidence>
<dbReference type="GeneID" id="19903756"/>
<feature type="domain" description="Protein kinase" evidence="10">
    <location>
        <begin position="61"/>
        <end position="376"/>
    </location>
</feature>
<dbReference type="PANTHER" id="PTHR43671">
    <property type="entry name" value="SERINE/THREONINE-PROTEIN KINASE NEK"/>
    <property type="match status" value="1"/>
</dbReference>
<keyword evidence="4" id="KW-0547">Nucleotide-binding</keyword>
<evidence type="ECO:0000256" key="3">
    <source>
        <dbReference type="ARBA" id="ARBA00022679"/>
    </source>
</evidence>
<sequence>MQHTPRYNLRGRPQLPPGGLPPAALAPPPAPQVPPVVPGQSTQITGTDITGLDGQLPGVGWRRYPLSGNDSVAFMYVRHDASGNIVERRVLKIRENWTGGIQEMTMHRVLSRNGANRPILRLIRGFERQDHRGFYLELEPCPYGDIWDLTNFYADINNFKKYKKIPEPFLWHVFLELTKACLVLFQGSETQRVQAWMPDWEYVHCDLKTANVFLAESDGTGDFPIYPRPVMADFDSTYRTHPNDLSNPQIMAWAGTPGYWSPEQFKLFTVAPGPLGGTVVPTRQLDPAVQINNRKTLAHTNVWNTAFIIWCMMRRQREGLDPRILDYADPNVVEPDRQPKPRGYSRQLEELVYECLQKEPNHRPRLTGPNNLMDRIRGNIDILRMDMQHWQILPPNLQNSQQGRYPYRLQLREDLFAIGNRMPRGHFPP</sequence>
<dbReference type="PANTHER" id="PTHR43671:SF98">
    <property type="entry name" value="SERINE_THREONINE-PROTEIN KINASE NEK11"/>
    <property type="match status" value="1"/>
</dbReference>
<accession>R7YZ64</accession>
<comment type="catalytic activity">
    <reaction evidence="8">
        <text>L-seryl-[protein] + ATP = O-phospho-L-seryl-[protein] + ADP + H(+)</text>
        <dbReference type="Rhea" id="RHEA:17989"/>
        <dbReference type="Rhea" id="RHEA-COMP:9863"/>
        <dbReference type="Rhea" id="RHEA-COMP:11604"/>
        <dbReference type="ChEBI" id="CHEBI:15378"/>
        <dbReference type="ChEBI" id="CHEBI:29999"/>
        <dbReference type="ChEBI" id="CHEBI:30616"/>
        <dbReference type="ChEBI" id="CHEBI:83421"/>
        <dbReference type="ChEBI" id="CHEBI:456216"/>
        <dbReference type="EC" id="2.7.11.1"/>
    </reaction>
</comment>
<evidence type="ECO:0000256" key="9">
    <source>
        <dbReference type="SAM" id="MobiDB-lite"/>
    </source>
</evidence>
<dbReference type="InterPro" id="IPR000719">
    <property type="entry name" value="Prot_kinase_dom"/>
</dbReference>
<keyword evidence="12" id="KW-1185">Reference proteome</keyword>
<name>R7YZ64_CONA1</name>
<dbReference type="PROSITE" id="PS00108">
    <property type="entry name" value="PROTEIN_KINASE_ST"/>
    <property type="match status" value="1"/>
</dbReference>
<dbReference type="Gene3D" id="1.10.510.10">
    <property type="entry name" value="Transferase(Phosphotransferase) domain 1"/>
    <property type="match status" value="1"/>
</dbReference>
<dbReference type="HOGENOM" id="CLU_639368_0_0_1"/>
<evidence type="ECO:0000313" key="11">
    <source>
        <dbReference type="EMBL" id="EON67192.1"/>
    </source>
</evidence>
<evidence type="ECO:0000313" key="12">
    <source>
        <dbReference type="Proteomes" id="UP000016924"/>
    </source>
</evidence>
<dbReference type="InterPro" id="IPR011009">
    <property type="entry name" value="Kinase-like_dom_sf"/>
</dbReference>
<dbReference type="AlphaFoldDB" id="R7YZ64"/>
<protein>
    <recommendedName>
        <fullName evidence="1">non-specific serine/threonine protein kinase</fullName>
        <ecNumber evidence="1">2.7.11.1</ecNumber>
    </recommendedName>
</protein>
<evidence type="ECO:0000259" key="10">
    <source>
        <dbReference type="PROSITE" id="PS50011"/>
    </source>
</evidence>
<dbReference type="GO" id="GO:0004674">
    <property type="term" value="F:protein serine/threonine kinase activity"/>
    <property type="evidence" value="ECO:0007669"/>
    <property type="project" value="UniProtKB-KW"/>
</dbReference>